<feature type="coiled-coil region" evidence="1">
    <location>
        <begin position="52"/>
        <end position="124"/>
    </location>
</feature>
<accession>A0AAV4LNS6</accession>
<proteinExistence type="predicted"/>
<organism evidence="3 4">
    <name type="scientific">Babesia caballi</name>
    <dbReference type="NCBI Taxonomy" id="5871"/>
    <lineage>
        <taxon>Eukaryota</taxon>
        <taxon>Sar</taxon>
        <taxon>Alveolata</taxon>
        <taxon>Apicomplexa</taxon>
        <taxon>Aconoidasida</taxon>
        <taxon>Piroplasmida</taxon>
        <taxon>Babesiidae</taxon>
        <taxon>Babesia</taxon>
    </lineage>
</organism>
<sequence>MEYDVDGTQATCLFSALETCLAKCRHTLQDEVLVEHYENLYQSNLFQFNKILALLKRTLEDSKANAERVSAAIENDAEVKQGMHLEVDTLGVKCKAAEKRALQLEAERKEAEDVLKERVKREEDIAELLEWTEREAKSTEAQTTLAYYALLKVKETFGAVQGRISSTERRTNERKANTEAHRNIYRMMLAEVEDRAHFHNLEVARIARIHEELRGEKASAEEEHAALVLRVDGTRERIASLLAMKDQGEAALLVLDEEIRNHAERIAMQREELARLENEISERSEQLAAANSIKDSMRRSELEHSTRLGEIQMDVDALQSTNADLASAIDGHKPKIRELEQLLLVRAEELRLKSNQLAEHVSACNALRMKMDEVVTKFTLNSKAQLNVATGLYTSGDTSAAGKLSFRELNKLVSYPTGPSTKQQAANLRKKQTQLEACEHEATEWIKATSQELQTKINENKTLTGQLEALQKQCATLNEEIARLREEANQLTSKAGDKKQMREDLFKEQEYIQQSIEELRVMEEQRKLDYSKQIQGIGAALYSYSLSDQIEAQKARLKQLKSDDCADLAEIIDEEKRNSDILLHAAIEALELEHARERSKLDVEHNDAMHEEKEKFEAIRKVNASEIARLRAAIEERKLKSREPALATAALPAKPTTPIFRPSHPPPQMTKWEYTIRPICAAGFPNQTMTAYSSRRPQRHPRRTVSRTAGFRK</sequence>
<feature type="coiled-coil region" evidence="1">
    <location>
        <begin position="259"/>
        <end position="293"/>
    </location>
</feature>
<dbReference type="EMBL" id="BPLF01000001">
    <property type="protein sequence ID" value="GIX61110.1"/>
    <property type="molecule type" value="Genomic_DNA"/>
</dbReference>
<keyword evidence="4" id="KW-1185">Reference proteome</keyword>
<feature type="coiled-coil region" evidence="1">
    <location>
        <begin position="453"/>
        <end position="501"/>
    </location>
</feature>
<reference evidence="3 4" key="1">
    <citation type="submission" date="2021-06" db="EMBL/GenBank/DDBJ databases">
        <title>Genome sequence of Babesia caballi.</title>
        <authorList>
            <person name="Yamagishi J."/>
            <person name="Kidaka T."/>
            <person name="Ochi A."/>
        </authorList>
    </citation>
    <scope>NUCLEOTIDE SEQUENCE [LARGE SCALE GENOMIC DNA]</scope>
    <source>
        <strain evidence="3">USDA-D6B2</strain>
    </source>
</reference>
<evidence type="ECO:0000313" key="4">
    <source>
        <dbReference type="Proteomes" id="UP001497744"/>
    </source>
</evidence>
<keyword evidence="1" id="KW-0175">Coiled coil</keyword>
<evidence type="ECO:0000256" key="1">
    <source>
        <dbReference type="SAM" id="Coils"/>
    </source>
</evidence>
<comment type="caution">
    <text evidence="3">The sequence shown here is derived from an EMBL/GenBank/DDBJ whole genome shotgun (WGS) entry which is preliminary data.</text>
</comment>
<feature type="coiled-coil region" evidence="1">
    <location>
        <begin position="203"/>
        <end position="230"/>
    </location>
</feature>
<feature type="region of interest" description="Disordered" evidence="2">
    <location>
        <begin position="687"/>
        <end position="713"/>
    </location>
</feature>
<dbReference type="GeneID" id="94192593"/>
<dbReference type="RefSeq" id="XP_067713181.1">
    <property type="nucleotide sequence ID" value="XM_067857080.1"/>
</dbReference>
<dbReference type="Proteomes" id="UP001497744">
    <property type="component" value="Unassembled WGS sequence"/>
</dbReference>
<evidence type="ECO:0000313" key="3">
    <source>
        <dbReference type="EMBL" id="GIX61110.1"/>
    </source>
</evidence>
<evidence type="ECO:0000256" key="2">
    <source>
        <dbReference type="SAM" id="MobiDB-lite"/>
    </source>
</evidence>
<protein>
    <submittedName>
        <fullName evidence="3">Cell wall surface anchor family protein, putative</fullName>
    </submittedName>
</protein>
<dbReference type="AlphaFoldDB" id="A0AAV4LNS6"/>
<name>A0AAV4LNS6_BABCB</name>
<feature type="compositionally biased region" description="Basic residues" evidence="2">
    <location>
        <begin position="696"/>
        <end position="713"/>
    </location>
</feature>
<gene>
    <name evidence="3" type="ORF">BcabD6B2_05450</name>
</gene>